<evidence type="ECO:0000313" key="4">
    <source>
        <dbReference type="Proteomes" id="UP001200145"/>
    </source>
</evidence>
<feature type="transmembrane region" description="Helical" evidence="1">
    <location>
        <begin position="480"/>
        <end position="500"/>
    </location>
</feature>
<dbReference type="RefSeq" id="WP_234864092.1">
    <property type="nucleotide sequence ID" value="NZ_JAKEVY010000001.1"/>
</dbReference>
<dbReference type="Gene3D" id="3.40.710.10">
    <property type="entry name" value="DD-peptidase/beta-lactamase superfamily"/>
    <property type="match status" value="1"/>
</dbReference>
<dbReference type="InterPro" id="IPR012338">
    <property type="entry name" value="Beta-lactam/transpept-like"/>
</dbReference>
<keyword evidence="1" id="KW-1133">Transmembrane helix</keyword>
<proteinExistence type="predicted"/>
<dbReference type="PANTHER" id="PTHR46825:SF9">
    <property type="entry name" value="BETA-LACTAMASE-RELATED DOMAIN-CONTAINING PROTEIN"/>
    <property type="match status" value="1"/>
</dbReference>
<name>A0ABS9BCZ9_9BACT</name>
<evidence type="ECO:0000259" key="2">
    <source>
        <dbReference type="Pfam" id="PF00144"/>
    </source>
</evidence>
<dbReference type="PANTHER" id="PTHR46825">
    <property type="entry name" value="D-ALANYL-D-ALANINE-CARBOXYPEPTIDASE/ENDOPEPTIDASE AMPH"/>
    <property type="match status" value="1"/>
</dbReference>
<keyword evidence="4" id="KW-1185">Reference proteome</keyword>
<dbReference type="Proteomes" id="UP001200145">
    <property type="component" value="Unassembled WGS sequence"/>
</dbReference>
<evidence type="ECO:0000313" key="3">
    <source>
        <dbReference type="EMBL" id="MCF1713562.1"/>
    </source>
</evidence>
<keyword evidence="1" id="KW-0472">Membrane</keyword>
<dbReference type="SUPFAM" id="SSF56601">
    <property type="entry name" value="beta-lactamase/transpeptidase-like"/>
    <property type="match status" value="1"/>
</dbReference>
<comment type="caution">
    <text evidence="3">The sequence shown here is derived from an EMBL/GenBank/DDBJ whole genome shotgun (WGS) entry which is preliminary data.</text>
</comment>
<protein>
    <submittedName>
        <fullName evidence="3">Beta-lactamase family protein</fullName>
    </submittedName>
</protein>
<feature type="transmembrane region" description="Helical" evidence="1">
    <location>
        <begin position="548"/>
        <end position="571"/>
    </location>
</feature>
<gene>
    <name evidence="3" type="ORF">L0U88_02825</name>
</gene>
<accession>A0ABS9BCZ9</accession>
<feature type="domain" description="Beta-lactamase-related" evidence="2">
    <location>
        <begin position="29"/>
        <end position="358"/>
    </location>
</feature>
<dbReference type="Pfam" id="PF00144">
    <property type="entry name" value="Beta-lactamase"/>
    <property type="match status" value="1"/>
</dbReference>
<dbReference type="EMBL" id="JAKEVY010000001">
    <property type="protein sequence ID" value="MCF1713562.1"/>
    <property type="molecule type" value="Genomic_DNA"/>
</dbReference>
<dbReference type="InterPro" id="IPR001466">
    <property type="entry name" value="Beta-lactam-related"/>
</dbReference>
<feature type="transmembrane region" description="Helical" evidence="1">
    <location>
        <begin position="521"/>
        <end position="542"/>
    </location>
</feature>
<evidence type="ECO:0000256" key="1">
    <source>
        <dbReference type="SAM" id="Phobius"/>
    </source>
</evidence>
<sequence>MRYIIILLVWILHLQPIGASAQVVSMAIENHLKEILAAEKISGAVISVLNADSVQVLGMGVKNMHTGEKMTGQEKVHVGSITKTILALGVLRMATENKLKLDDPVHQYLPGLPFDNLWEKEQPITIRHLLDHTSGLSDLRLWHFFSTGSTPDTPLESFYRSNPAVLKIYSKPGSVFSYSNMGYTLLGMVIEAIAKERYEPYLDSVLLKPLGMQQSSFQFYSQTGAEAVSELAMGHFDNGEMAPAMPIFLRPAGQFTTTGEDMVCIIKLLLNKGVINGEQFILSDLIDQIGKQTQTIAAVNGLPNGYALGAVSRDRHGVVGIAHSGNIIGYKAMLYVFPKQGKGFFIACNMDSESADYEQLNRMLIAGLSMDSEILPTMASIHPRKASKKWVGYYAPVIPKVEPFQLLERISSFTNVSMDKGTLSIKPFQKKAIPLLTNDNRLFITDGKVGYSHLFYENDAREKFLTTGTQTLKKVNGIQIILPMISICMGLLSLVLLLLLGTIQLIKSPALFQQQAYSFSYYAVWLLVIGGLLAASKGIIYLGDMNMATVLLYAASFALPISCAFSIFRYWRQPGNPFKKFDFWVLVFLAQFCLLLGLNGMLPFATWN</sequence>
<organism evidence="3 4">
    <name type="scientific">Flavihumibacter fluminis</name>
    <dbReference type="NCBI Taxonomy" id="2909236"/>
    <lineage>
        <taxon>Bacteria</taxon>
        <taxon>Pseudomonadati</taxon>
        <taxon>Bacteroidota</taxon>
        <taxon>Chitinophagia</taxon>
        <taxon>Chitinophagales</taxon>
        <taxon>Chitinophagaceae</taxon>
        <taxon>Flavihumibacter</taxon>
    </lineage>
</organism>
<reference evidence="3 4" key="1">
    <citation type="submission" date="2022-01" db="EMBL/GenBank/DDBJ databases">
        <title>Flavihumibacter sp. nov., isolated from sediment of a river.</title>
        <authorList>
            <person name="Liu H."/>
        </authorList>
    </citation>
    <scope>NUCLEOTIDE SEQUENCE [LARGE SCALE GENOMIC DNA]</scope>
    <source>
        <strain evidence="3 4">RY-1</strain>
    </source>
</reference>
<feature type="transmembrane region" description="Helical" evidence="1">
    <location>
        <begin position="583"/>
        <end position="605"/>
    </location>
</feature>
<dbReference type="InterPro" id="IPR050491">
    <property type="entry name" value="AmpC-like"/>
</dbReference>
<keyword evidence="1" id="KW-0812">Transmembrane</keyword>